<dbReference type="GO" id="GO:0008083">
    <property type="term" value="F:growth factor activity"/>
    <property type="evidence" value="ECO:0007669"/>
    <property type="project" value="UniProtKB-KW"/>
</dbReference>
<dbReference type="AlphaFoldDB" id="A0A8C4WYP9"/>
<dbReference type="PANTHER" id="PTHR11848:SF300">
    <property type="entry name" value="CVG1 PROTEIN"/>
    <property type="match status" value="1"/>
</dbReference>
<dbReference type="PROSITE" id="PS51362">
    <property type="entry name" value="TGF_BETA_2"/>
    <property type="match status" value="1"/>
</dbReference>
<dbReference type="SUPFAM" id="SSF57501">
    <property type="entry name" value="Cystine-knot cytokines"/>
    <property type="match status" value="1"/>
</dbReference>
<dbReference type="SMART" id="SM00204">
    <property type="entry name" value="TGFB"/>
    <property type="match status" value="1"/>
</dbReference>
<evidence type="ECO:0000313" key="12">
    <source>
        <dbReference type="Proteomes" id="UP000694388"/>
    </source>
</evidence>
<evidence type="ECO:0000256" key="1">
    <source>
        <dbReference type="ARBA" id="ARBA00004613"/>
    </source>
</evidence>
<dbReference type="PROSITE" id="PS00250">
    <property type="entry name" value="TGF_BETA_1"/>
    <property type="match status" value="1"/>
</dbReference>
<dbReference type="GeneTree" id="ENSGT00940000164416"/>
<keyword evidence="7" id="KW-0325">Glycoprotein</keyword>
<evidence type="ECO:0000256" key="6">
    <source>
        <dbReference type="ARBA" id="ARBA00023157"/>
    </source>
</evidence>
<dbReference type="InterPro" id="IPR017948">
    <property type="entry name" value="TGFb_CS"/>
</dbReference>
<dbReference type="FunFam" id="2.10.90.10:FF:000001">
    <property type="entry name" value="Bone morphogenetic protein 4"/>
    <property type="match status" value="1"/>
</dbReference>
<keyword evidence="3" id="KW-0964">Secreted</keyword>
<feature type="domain" description="TGF-beta family profile" evidence="10">
    <location>
        <begin position="333"/>
        <end position="460"/>
    </location>
</feature>
<comment type="similarity">
    <text evidence="2 8">Belongs to the TGF-beta family.</text>
</comment>
<proteinExistence type="inferred from homology"/>
<dbReference type="InterPro" id="IPR015615">
    <property type="entry name" value="TGF-beta-rel"/>
</dbReference>
<accession>A0A8C4WYP9</accession>
<dbReference type="Ensembl" id="ENSEBUT00000021185.1">
    <property type="protein sequence ID" value="ENSEBUP00000020609.1"/>
    <property type="gene ID" value="ENSEBUG00000012755.1"/>
</dbReference>
<dbReference type="GO" id="GO:0005615">
    <property type="term" value="C:extracellular space"/>
    <property type="evidence" value="ECO:0007669"/>
    <property type="project" value="TreeGrafter"/>
</dbReference>
<keyword evidence="5 8" id="KW-0339">Growth factor</keyword>
<evidence type="ECO:0000256" key="9">
    <source>
        <dbReference type="SAM" id="MobiDB-lite"/>
    </source>
</evidence>
<dbReference type="InterPro" id="IPR029034">
    <property type="entry name" value="Cystine-knot_cytokine"/>
</dbReference>
<reference evidence="11" key="2">
    <citation type="submission" date="2025-09" db="UniProtKB">
        <authorList>
            <consortium name="Ensembl"/>
        </authorList>
    </citation>
    <scope>IDENTIFICATION</scope>
</reference>
<evidence type="ECO:0000256" key="4">
    <source>
        <dbReference type="ARBA" id="ARBA00022729"/>
    </source>
</evidence>
<reference evidence="11" key="1">
    <citation type="submission" date="2025-08" db="UniProtKB">
        <authorList>
            <consortium name="Ensembl"/>
        </authorList>
    </citation>
    <scope>IDENTIFICATION</scope>
</reference>
<evidence type="ECO:0000256" key="7">
    <source>
        <dbReference type="ARBA" id="ARBA00023180"/>
    </source>
</evidence>
<feature type="region of interest" description="Disordered" evidence="9">
    <location>
        <begin position="61"/>
        <end position="111"/>
    </location>
</feature>
<sequence length="460" mass="51401">MQFHLIEWRHKHTHIYTQRETDPSGLYRSLQLEERRAGGQSLFSDLSASCSLRRSGVAGLEPATQCRSKPRQAILAGQARRHTGHKRRRSVGGTPGKRRLASEDHQTSEDQQTILNSLKTRKQLSTTTSHLAHTHFLSPARTPSLGRENALCPYLEPSQNESLVPIFGAKPAHQRPVKPRRCSAPRRCTSMSLFPRMHLRLCTADIPWSSTTSPNMGHLWENGLADVTMGVDKPEHVLPWLGDRPMASLSAQLYQGSVSLDVSTPVAHHMQTMQQSLDLYLAVRLNESVKREMRARKGTTDVSAMCGSIATDLNVSLLVSSFDAGHCRGSSDRSRRGAPANEPFQESGLQHAVSPSNVCKRRRLYIDFRDVEWQDWIIAPQGYMANYCAGECPYPLSQRLNSSNHAVLQTLMRGADPDGTPQPCCVPVRLSPISMLYYDNGDNVVLRHYEDMVVDECGCR</sequence>
<evidence type="ECO:0000256" key="2">
    <source>
        <dbReference type="ARBA" id="ARBA00006656"/>
    </source>
</evidence>
<dbReference type="Proteomes" id="UP000694388">
    <property type="component" value="Unplaced"/>
</dbReference>
<dbReference type="Gene3D" id="2.10.90.10">
    <property type="entry name" value="Cystine-knot cytokines"/>
    <property type="match status" value="1"/>
</dbReference>
<organism evidence="11 12">
    <name type="scientific">Eptatretus burgeri</name>
    <name type="common">Inshore hagfish</name>
    <dbReference type="NCBI Taxonomy" id="7764"/>
    <lineage>
        <taxon>Eukaryota</taxon>
        <taxon>Metazoa</taxon>
        <taxon>Chordata</taxon>
        <taxon>Craniata</taxon>
        <taxon>Vertebrata</taxon>
        <taxon>Cyclostomata</taxon>
        <taxon>Myxini</taxon>
        <taxon>Myxiniformes</taxon>
        <taxon>Myxinidae</taxon>
        <taxon>Eptatretinae</taxon>
        <taxon>Eptatretus</taxon>
    </lineage>
</organism>
<dbReference type="GO" id="GO:0005125">
    <property type="term" value="F:cytokine activity"/>
    <property type="evidence" value="ECO:0007669"/>
    <property type="project" value="TreeGrafter"/>
</dbReference>
<evidence type="ECO:0000256" key="8">
    <source>
        <dbReference type="RuleBase" id="RU000354"/>
    </source>
</evidence>
<evidence type="ECO:0000256" key="5">
    <source>
        <dbReference type="ARBA" id="ARBA00023030"/>
    </source>
</evidence>
<feature type="region of interest" description="Disordered" evidence="9">
    <location>
        <begin position="328"/>
        <end position="349"/>
    </location>
</feature>
<keyword evidence="12" id="KW-1185">Reference proteome</keyword>
<protein>
    <submittedName>
        <fullName evidence="11">Growth differentiation factor 3</fullName>
    </submittedName>
</protein>
<keyword evidence="6" id="KW-1015">Disulfide bond</keyword>
<name>A0A8C4WYP9_EPTBU</name>
<dbReference type="Pfam" id="PF00019">
    <property type="entry name" value="TGF_beta"/>
    <property type="match status" value="1"/>
</dbReference>
<feature type="compositionally biased region" description="Basic residues" evidence="9">
    <location>
        <begin position="79"/>
        <end position="90"/>
    </location>
</feature>
<evidence type="ECO:0000256" key="3">
    <source>
        <dbReference type="ARBA" id="ARBA00022525"/>
    </source>
</evidence>
<keyword evidence="4" id="KW-0732">Signal</keyword>
<dbReference type="CDD" id="cd13764">
    <property type="entry name" value="TGF_beta_GDF1_3_like"/>
    <property type="match status" value="1"/>
</dbReference>
<comment type="subcellular location">
    <subcellularLocation>
        <location evidence="1">Secreted</location>
    </subcellularLocation>
</comment>
<dbReference type="PANTHER" id="PTHR11848">
    <property type="entry name" value="TGF-BETA FAMILY"/>
    <property type="match status" value="1"/>
</dbReference>
<dbReference type="InterPro" id="IPR001839">
    <property type="entry name" value="TGF-b_C"/>
</dbReference>
<evidence type="ECO:0000259" key="10">
    <source>
        <dbReference type="PROSITE" id="PS51362"/>
    </source>
</evidence>
<evidence type="ECO:0000313" key="11">
    <source>
        <dbReference type="Ensembl" id="ENSEBUP00000020609.1"/>
    </source>
</evidence>